<dbReference type="Gene3D" id="3.40.1350.10">
    <property type="match status" value="1"/>
</dbReference>
<evidence type="ECO:0000259" key="1">
    <source>
        <dbReference type="Pfam" id="PF06250"/>
    </source>
</evidence>
<dbReference type="InterPro" id="IPR011856">
    <property type="entry name" value="tRNA_endonuc-like_dom_sf"/>
</dbReference>
<dbReference type="InterPro" id="IPR053148">
    <property type="entry name" value="PD-DEXK-like_domain"/>
</dbReference>
<comment type="caution">
    <text evidence="3">The sequence shown here is derived from an EMBL/GenBank/DDBJ whole genome shotgun (WGS) entry which is preliminary data.</text>
</comment>
<name>A0A0P7XJL6_9BACT</name>
<evidence type="ECO:0008006" key="5">
    <source>
        <dbReference type="Google" id="ProtNLM"/>
    </source>
</evidence>
<dbReference type="AlphaFoldDB" id="A0A0P7XJL6"/>
<accession>A0A0P7XJL6</accession>
<dbReference type="PATRIC" id="fig|1305737.6.peg.2221"/>
<organism evidence="3 4">
    <name type="scientific">Algoriphagus marincola HL-49</name>
    <dbReference type="NCBI Taxonomy" id="1305737"/>
    <lineage>
        <taxon>Bacteria</taxon>
        <taxon>Pseudomonadati</taxon>
        <taxon>Bacteroidota</taxon>
        <taxon>Cytophagia</taxon>
        <taxon>Cytophagales</taxon>
        <taxon>Cyclobacteriaceae</taxon>
        <taxon>Algoriphagus</taxon>
    </lineage>
</organism>
<dbReference type="Pfam" id="PF06250">
    <property type="entry name" value="YhcG_C"/>
    <property type="match status" value="1"/>
</dbReference>
<reference evidence="3 4" key="1">
    <citation type="submission" date="2015-09" db="EMBL/GenBank/DDBJ databases">
        <title>Identification and resolution of microdiversity through metagenomic sequencing of parallel consortia.</title>
        <authorList>
            <person name="Nelson W.C."/>
            <person name="Romine M.F."/>
            <person name="Lindemann S.R."/>
        </authorList>
    </citation>
    <scope>NUCLEOTIDE SEQUENCE [LARGE SCALE GENOMIC DNA]</scope>
    <source>
        <strain evidence="3">HL-49</strain>
    </source>
</reference>
<evidence type="ECO:0000313" key="4">
    <source>
        <dbReference type="Proteomes" id="UP000050421"/>
    </source>
</evidence>
<gene>
    <name evidence="3" type="ORF">HLUCCX10_07725</name>
</gene>
<dbReference type="Proteomes" id="UP000050421">
    <property type="component" value="Unassembled WGS sequence"/>
</dbReference>
<dbReference type="PANTHER" id="PTHR30547">
    <property type="entry name" value="UNCHARACTERIZED PROTEIN YHCG-RELATED"/>
    <property type="match status" value="1"/>
</dbReference>
<dbReference type="InterPro" id="IPR009362">
    <property type="entry name" value="YhcG_C"/>
</dbReference>
<dbReference type="OrthoDB" id="9801263at2"/>
<feature type="domain" description="YhcG N-terminal" evidence="2">
    <location>
        <begin position="13"/>
        <end position="89"/>
    </location>
</feature>
<evidence type="ECO:0000313" key="3">
    <source>
        <dbReference type="EMBL" id="KPQ16505.1"/>
    </source>
</evidence>
<evidence type="ECO:0000259" key="2">
    <source>
        <dbReference type="Pfam" id="PF17761"/>
    </source>
</evidence>
<dbReference type="EMBL" id="LJXT01000039">
    <property type="protein sequence ID" value="KPQ16505.1"/>
    <property type="molecule type" value="Genomic_DNA"/>
</dbReference>
<sequence>MEKDYSSLLALAKQQISEAQIKLLTASNKELLYLYWKLGHLILHHQTIEGWGAKVIDLLSADLKKELPNQKGFSPRNLKYMRKFALEYQVPVIKSLNIASEKLLASILEQDKVLKIITEIVQQLIAQIATNEIVQQPVAQIDDQFFYDSIISRVSWSHHVVLLDKEPDLGKRLWYIHNTIDQGVSRNTLIFQIESGLFERQVKSKKLSNFKSTMPPVQSDFANYLLKDPYIFDFVNAKEKADERNIEEQLTNHVTKFLLELGKGFAFIGRQMHFEIGGKDFFLDLVFYHTRLKCHVVVELKAREFQPGDASQLNFYVNLANDHLKSKDDHETIGLLLCKGKNDVVAEYSLKGFSNAFGISDYQISKVIPEELRSELPQIEDIEQEFKE</sequence>
<protein>
    <recommendedName>
        <fullName evidence="5">Nuclease of restriction endonuclease-like (RecB) superfamily</fullName>
    </recommendedName>
</protein>
<proteinExistence type="predicted"/>
<dbReference type="GO" id="GO:0003676">
    <property type="term" value="F:nucleic acid binding"/>
    <property type="evidence" value="ECO:0007669"/>
    <property type="project" value="InterPro"/>
</dbReference>
<dbReference type="eggNOG" id="COG4804">
    <property type="taxonomic scope" value="Bacteria"/>
</dbReference>
<dbReference type="STRING" id="1305737.GCA_000526355_02515"/>
<feature type="domain" description="YhcG N-terminal" evidence="2">
    <location>
        <begin position="130"/>
        <end position="200"/>
    </location>
</feature>
<feature type="domain" description="YhcG PDDEXK nuclease" evidence="1">
    <location>
        <begin position="225"/>
        <end position="377"/>
    </location>
</feature>
<dbReference type="PANTHER" id="PTHR30547:SF5">
    <property type="entry name" value="NUCLEASE YHCG-RELATED"/>
    <property type="match status" value="1"/>
</dbReference>
<dbReference type="Pfam" id="PF17761">
    <property type="entry name" value="DUF1016_N"/>
    <property type="match status" value="2"/>
</dbReference>
<dbReference type="InterPro" id="IPR041527">
    <property type="entry name" value="YhcG_N"/>
</dbReference>